<evidence type="ECO:0000256" key="1">
    <source>
        <dbReference type="SAM" id="MobiDB-lite"/>
    </source>
</evidence>
<dbReference type="AlphaFoldDB" id="B4GVS8"/>
<dbReference type="OrthoDB" id="10419739at2759"/>
<sequence length="163" mass="17913">MDNINEIASEAAQAGAGSELVSHFAFELDNSNEGVREIPHGPISVSVATRTFTDEEFGYATFQMLFGDTDEELLSPQPNMMMHDDDDRSESLNTPEPAPTAPNTPINFPEMDVDMDLPVIPEVDMEQQPLDHGHGGGANDPFMGMNDGPDFIFFTIAQISRYM</sequence>
<dbReference type="Proteomes" id="UP000008744">
    <property type="component" value="Unassembled WGS sequence"/>
</dbReference>
<organism evidence="3">
    <name type="scientific">Drosophila persimilis</name>
    <name type="common">Fruit fly</name>
    <dbReference type="NCBI Taxonomy" id="7234"/>
    <lineage>
        <taxon>Eukaryota</taxon>
        <taxon>Metazoa</taxon>
        <taxon>Ecdysozoa</taxon>
        <taxon>Arthropoda</taxon>
        <taxon>Hexapoda</taxon>
        <taxon>Insecta</taxon>
        <taxon>Pterygota</taxon>
        <taxon>Neoptera</taxon>
        <taxon>Endopterygota</taxon>
        <taxon>Diptera</taxon>
        <taxon>Brachycera</taxon>
        <taxon>Muscomorpha</taxon>
        <taxon>Ephydroidea</taxon>
        <taxon>Drosophilidae</taxon>
        <taxon>Drosophila</taxon>
        <taxon>Sophophora</taxon>
    </lineage>
</organism>
<gene>
    <name evidence="2" type="primary">Dper\GL14711</name>
    <name evidence="2" type="ORF">Dper_GL14711</name>
</gene>
<protein>
    <submittedName>
        <fullName evidence="2">GL14711</fullName>
    </submittedName>
</protein>
<reference evidence="2 3" key="1">
    <citation type="journal article" date="2007" name="Nature">
        <title>Evolution of genes and genomes on the Drosophila phylogeny.</title>
        <authorList>
            <consortium name="Drosophila 12 Genomes Consortium"/>
            <person name="Clark A.G."/>
            <person name="Eisen M.B."/>
            <person name="Smith D.R."/>
            <person name="Bergman C.M."/>
            <person name="Oliver B."/>
            <person name="Markow T.A."/>
            <person name="Kaufman T.C."/>
            <person name="Kellis M."/>
            <person name="Gelbart W."/>
            <person name="Iyer V.N."/>
            <person name="Pollard D.A."/>
            <person name="Sackton T.B."/>
            <person name="Larracuente A.M."/>
            <person name="Singh N.D."/>
            <person name="Abad J.P."/>
            <person name="Abt D.N."/>
            <person name="Adryan B."/>
            <person name="Aguade M."/>
            <person name="Akashi H."/>
            <person name="Anderson W.W."/>
            <person name="Aquadro C.F."/>
            <person name="Ardell D.H."/>
            <person name="Arguello R."/>
            <person name="Artieri C.G."/>
            <person name="Barbash D.A."/>
            <person name="Barker D."/>
            <person name="Barsanti P."/>
            <person name="Batterham P."/>
            <person name="Batzoglou S."/>
            <person name="Begun D."/>
            <person name="Bhutkar A."/>
            <person name="Blanco E."/>
            <person name="Bosak S.A."/>
            <person name="Bradley R.K."/>
            <person name="Brand A.D."/>
            <person name="Brent M.R."/>
            <person name="Brooks A.N."/>
            <person name="Brown R.H."/>
            <person name="Butlin R.K."/>
            <person name="Caggese C."/>
            <person name="Calvi B.R."/>
            <person name="Bernardo de Carvalho A."/>
            <person name="Caspi A."/>
            <person name="Castrezana S."/>
            <person name="Celniker S.E."/>
            <person name="Chang J.L."/>
            <person name="Chapple C."/>
            <person name="Chatterji S."/>
            <person name="Chinwalla A."/>
            <person name="Civetta A."/>
            <person name="Clifton S.W."/>
            <person name="Comeron J.M."/>
            <person name="Costello J.C."/>
            <person name="Coyne J.A."/>
            <person name="Daub J."/>
            <person name="David R.G."/>
            <person name="Delcher A.L."/>
            <person name="Delehaunty K."/>
            <person name="Do C.B."/>
            <person name="Ebling H."/>
            <person name="Edwards K."/>
            <person name="Eickbush T."/>
            <person name="Evans J.D."/>
            <person name="Filipski A."/>
            <person name="Findeiss S."/>
            <person name="Freyhult E."/>
            <person name="Fulton L."/>
            <person name="Fulton R."/>
            <person name="Garcia A.C."/>
            <person name="Gardiner A."/>
            <person name="Garfield D.A."/>
            <person name="Garvin B.E."/>
            <person name="Gibson G."/>
            <person name="Gilbert D."/>
            <person name="Gnerre S."/>
            <person name="Godfrey J."/>
            <person name="Good R."/>
            <person name="Gotea V."/>
            <person name="Gravely B."/>
            <person name="Greenberg A.J."/>
            <person name="Griffiths-Jones S."/>
            <person name="Gross S."/>
            <person name="Guigo R."/>
            <person name="Gustafson E.A."/>
            <person name="Haerty W."/>
            <person name="Hahn M.W."/>
            <person name="Halligan D.L."/>
            <person name="Halpern A.L."/>
            <person name="Halter G.M."/>
            <person name="Han M.V."/>
            <person name="Heger A."/>
            <person name="Hillier L."/>
            <person name="Hinrichs A.S."/>
            <person name="Holmes I."/>
            <person name="Hoskins R.A."/>
            <person name="Hubisz M.J."/>
            <person name="Hultmark D."/>
            <person name="Huntley M.A."/>
            <person name="Jaffe D.B."/>
            <person name="Jagadeeshan S."/>
            <person name="Jeck W.R."/>
            <person name="Johnson J."/>
            <person name="Jones C.D."/>
            <person name="Jordan W.C."/>
            <person name="Karpen G.H."/>
            <person name="Kataoka E."/>
            <person name="Keightley P.D."/>
            <person name="Kheradpour P."/>
            <person name="Kirkness E.F."/>
            <person name="Koerich L.B."/>
            <person name="Kristiansen K."/>
            <person name="Kudrna D."/>
            <person name="Kulathinal R.J."/>
            <person name="Kumar S."/>
            <person name="Kwok R."/>
            <person name="Lander E."/>
            <person name="Langley C.H."/>
            <person name="Lapoint R."/>
            <person name="Lazzaro B.P."/>
            <person name="Lee S.J."/>
            <person name="Levesque L."/>
            <person name="Li R."/>
            <person name="Lin C.F."/>
            <person name="Lin M.F."/>
            <person name="Lindblad-Toh K."/>
            <person name="Llopart A."/>
            <person name="Long M."/>
            <person name="Low L."/>
            <person name="Lozovsky E."/>
            <person name="Lu J."/>
            <person name="Luo M."/>
            <person name="Machado C.A."/>
            <person name="Makalowski W."/>
            <person name="Marzo M."/>
            <person name="Matsuda M."/>
            <person name="Matzkin L."/>
            <person name="McAllister B."/>
            <person name="McBride C.S."/>
            <person name="McKernan B."/>
            <person name="McKernan K."/>
            <person name="Mendez-Lago M."/>
            <person name="Minx P."/>
            <person name="Mollenhauer M.U."/>
            <person name="Montooth K."/>
            <person name="Mount S.M."/>
            <person name="Mu X."/>
            <person name="Myers E."/>
            <person name="Negre B."/>
            <person name="Newfeld S."/>
            <person name="Nielsen R."/>
            <person name="Noor M.A."/>
            <person name="O'Grady P."/>
            <person name="Pachter L."/>
            <person name="Papaceit M."/>
            <person name="Parisi M.J."/>
            <person name="Parisi M."/>
            <person name="Parts L."/>
            <person name="Pedersen J.S."/>
            <person name="Pesole G."/>
            <person name="Phillippy A.M."/>
            <person name="Ponting C.P."/>
            <person name="Pop M."/>
            <person name="Porcelli D."/>
            <person name="Powell J.R."/>
            <person name="Prohaska S."/>
            <person name="Pruitt K."/>
            <person name="Puig M."/>
            <person name="Quesneville H."/>
            <person name="Ram K.R."/>
            <person name="Rand D."/>
            <person name="Rasmussen M.D."/>
            <person name="Reed L.K."/>
            <person name="Reenan R."/>
            <person name="Reily A."/>
            <person name="Remington K.A."/>
            <person name="Rieger T.T."/>
            <person name="Ritchie M.G."/>
            <person name="Robin C."/>
            <person name="Rogers Y.H."/>
            <person name="Rohde C."/>
            <person name="Rozas J."/>
            <person name="Rubenfield M.J."/>
            <person name="Ruiz A."/>
            <person name="Russo S."/>
            <person name="Salzberg S.L."/>
            <person name="Sanchez-Gracia A."/>
            <person name="Saranga D.J."/>
            <person name="Sato H."/>
            <person name="Schaeffer S.W."/>
            <person name="Schatz M.C."/>
            <person name="Schlenke T."/>
            <person name="Schwartz R."/>
            <person name="Segarra C."/>
            <person name="Singh R.S."/>
            <person name="Sirot L."/>
            <person name="Sirota M."/>
            <person name="Sisneros N.B."/>
            <person name="Smith C.D."/>
            <person name="Smith T.F."/>
            <person name="Spieth J."/>
            <person name="Stage D.E."/>
            <person name="Stark A."/>
            <person name="Stephan W."/>
            <person name="Strausberg R.L."/>
            <person name="Strempel S."/>
            <person name="Sturgill D."/>
            <person name="Sutton G."/>
            <person name="Sutton G.G."/>
            <person name="Tao W."/>
            <person name="Teichmann S."/>
            <person name="Tobari Y.N."/>
            <person name="Tomimura Y."/>
            <person name="Tsolas J.M."/>
            <person name="Valente V.L."/>
            <person name="Venter E."/>
            <person name="Venter J.C."/>
            <person name="Vicario S."/>
            <person name="Vieira F.G."/>
            <person name="Vilella A.J."/>
            <person name="Villasante A."/>
            <person name="Walenz B."/>
            <person name="Wang J."/>
            <person name="Wasserman M."/>
            <person name="Watts T."/>
            <person name="Wilson D."/>
            <person name="Wilson R.K."/>
            <person name="Wing R.A."/>
            <person name="Wolfner M.F."/>
            <person name="Wong A."/>
            <person name="Wong G.K."/>
            <person name="Wu C.I."/>
            <person name="Wu G."/>
            <person name="Yamamoto D."/>
            <person name="Yang H.P."/>
            <person name="Yang S.P."/>
            <person name="Yorke J.A."/>
            <person name="Yoshida K."/>
            <person name="Zdobnov E."/>
            <person name="Zhang P."/>
            <person name="Zhang Y."/>
            <person name="Zimin A.V."/>
            <person name="Baldwin J."/>
            <person name="Abdouelleil A."/>
            <person name="Abdulkadir J."/>
            <person name="Abebe A."/>
            <person name="Abera B."/>
            <person name="Abreu J."/>
            <person name="Acer S.C."/>
            <person name="Aftuck L."/>
            <person name="Alexander A."/>
            <person name="An P."/>
            <person name="Anderson E."/>
            <person name="Anderson S."/>
            <person name="Arachi H."/>
            <person name="Azer M."/>
            <person name="Bachantsang P."/>
            <person name="Barry A."/>
            <person name="Bayul T."/>
            <person name="Berlin A."/>
            <person name="Bessette D."/>
            <person name="Bloom T."/>
            <person name="Blye J."/>
            <person name="Boguslavskiy L."/>
            <person name="Bonnet C."/>
            <person name="Boukhgalter B."/>
            <person name="Bourzgui I."/>
            <person name="Brown A."/>
            <person name="Cahill P."/>
            <person name="Channer S."/>
            <person name="Cheshatsang Y."/>
            <person name="Chuda L."/>
            <person name="Citroen M."/>
            <person name="Collymore A."/>
            <person name="Cooke P."/>
            <person name="Costello M."/>
            <person name="D'Aco K."/>
            <person name="Daza R."/>
            <person name="De Haan G."/>
            <person name="DeGray S."/>
            <person name="DeMaso C."/>
            <person name="Dhargay N."/>
            <person name="Dooley K."/>
            <person name="Dooley E."/>
            <person name="Doricent M."/>
            <person name="Dorje P."/>
            <person name="Dorjee K."/>
            <person name="Dupes A."/>
            <person name="Elong R."/>
            <person name="Falk J."/>
            <person name="Farina A."/>
            <person name="Faro S."/>
            <person name="Ferguson D."/>
            <person name="Fisher S."/>
            <person name="Foley C.D."/>
            <person name="Franke A."/>
            <person name="Friedrich D."/>
            <person name="Gadbois L."/>
            <person name="Gearin G."/>
            <person name="Gearin C.R."/>
            <person name="Giannoukos G."/>
            <person name="Goode T."/>
            <person name="Graham J."/>
            <person name="Grandbois E."/>
            <person name="Grewal S."/>
            <person name="Gyaltsen K."/>
            <person name="Hafez N."/>
            <person name="Hagos B."/>
            <person name="Hall J."/>
            <person name="Henson C."/>
            <person name="Hollinger A."/>
            <person name="Honan T."/>
            <person name="Huard M.D."/>
            <person name="Hughes L."/>
            <person name="Hurhula B."/>
            <person name="Husby M.E."/>
            <person name="Kamat A."/>
            <person name="Kanga B."/>
            <person name="Kashin S."/>
            <person name="Khazanovich D."/>
            <person name="Kisner P."/>
            <person name="Lance K."/>
            <person name="Lara M."/>
            <person name="Lee W."/>
            <person name="Lennon N."/>
            <person name="Letendre F."/>
            <person name="LeVine R."/>
            <person name="Lipovsky A."/>
            <person name="Liu X."/>
            <person name="Liu J."/>
            <person name="Liu S."/>
            <person name="Lokyitsang T."/>
            <person name="Lokyitsang Y."/>
            <person name="Lubonja R."/>
            <person name="Lui A."/>
            <person name="MacDonald P."/>
            <person name="Magnisalis V."/>
            <person name="Maru K."/>
            <person name="Matthews C."/>
            <person name="McCusker W."/>
            <person name="McDonough S."/>
            <person name="Mehta T."/>
            <person name="Meldrim J."/>
            <person name="Meneus L."/>
            <person name="Mihai O."/>
            <person name="Mihalev A."/>
            <person name="Mihova T."/>
            <person name="Mittelman R."/>
            <person name="Mlenga V."/>
            <person name="Montmayeur A."/>
            <person name="Mulrain L."/>
            <person name="Navidi A."/>
            <person name="Naylor J."/>
            <person name="Negash T."/>
            <person name="Nguyen T."/>
            <person name="Nguyen N."/>
            <person name="Nicol R."/>
            <person name="Norbu C."/>
            <person name="Norbu N."/>
            <person name="Novod N."/>
            <person name="O'Neill B."/>
            <person name="Osman S."/>
            <person name="Markiewicz E."/>
            <person name="Oyono O.L."/>
            <person name="Patti C."/>
            <person name="Phunkhang P."/>
            <person name="Pierre F."/>
            <person name="Priest M."/>
            <person name="Raghuraman S."/>
            <person name="Rege F."/>
            <person name="Reyes R."/>
            <person name="Rise C."/>
            <person name="Rogov P."/>
            <person name="Ross K."/>
            <person name="Ryan E."/>
            <person name="Settipalli S."/>
            <person name="Shea T."/>
            <person name="Sherpa N."/>
            <person name="Shi L."/>
            <person name="Shih D."/>
            <person name="Sparrow T."/>
            <person name="Spaulding J."/>
            <person name="Stalker J."/>
            <person name="Stange-Thomann N."/>
            <person name="Stavropoulos S."/>
            <person name="Stone C."/>
            <person name="Strader C."/>
            <person name="Tesfaye S."/>
            <person name="Thomson T."/>
            <person name="Thoulutsang Y."/>
            <person name="Thoulutsang D."/>
            <person name="Topham K."/>
            <person name="Topping I."/>
            <person name="Tsamla T."/>
            <person name="Vassiliev H."/>
            <person name="Vo A."/>
            <person name="Wangchuk T."/>
            <person name="Wangdi T."/>
            <person name="Weiand M."/>
            <person name="Wilkinson J."/>
            <person name="Wilson A."/>
            <person name="Yadav S."/>
            <person name="Young G."/>
            <person name="Yu Q."/>
            <person name="Zembek L."/>
            <person name="Zhong D."/>
            <person name="Zimmer A."/>
            <person name="Zwirko Z."/>
            <person name="Jaffe D.B."/>
            <person name="Alvarez P."/>
            <person name="Brockman W."/>
            <person name="Butler J."/>
            <person name="Chin C."/>
            <person name="Gnerre S."/>
            <person name="Grabherr M."/>
            <person name="Kleber M."/>
            <person name="Mauceli E."/>
            <person name="MacCallum I."/>
        </authorList>
    </citation>
    <scope>NUCLEOTIDE SEQUENCE [LARGE SCALE GENOMIC DNA]</scope>
    <source>
        <strain evidence="3">MSH-3 / Tucson 14011-0111.49</strain>
    </source>
</reference>
<dbReference type="KEGG" id="dpe:6597525"/>
<dbReference type="HOGENOM" id="CLU_1628776_0_0_1"/>
<name>B4GVS8_DROPE</name>
<evidence type="ECO:0000313" key="3">
    <source>
        <dbReference type="Proteomes" id="UP000008744"/>
    </source>
</evidence>
<feature type="region of interest" description="Disordered" evidence="1">
    <location>
        <begin position="72"/>
        <end position="109"/>
    </location>
</feature>
<dbReference type="EMBL" id="CH479193">
    <property type="protein sequence ID" value="EDW26773.1"/>
    <property type="molecule type" value="Genomic_DNA"/>
</dbReference>
<keyword evidence="3" id="KW-1185">Reference proteome</keyword>
<accession>B4GVS8</accession>
<proteinExistence type="predicted"/>
<evidence type="ECO:0000313" key="2">
    <source>
        <dbReference type="EMBL" id="EDW26773.1"/>
    </source>
</evidence>
<dbReference type="OMA" id="ANDPFMG"/>